<dbReference type="SMART" id="SM00287">
    <property type="entry name" value="SH3b"/>
    <property type="match status" value="1"/>
</dbReference>
<dbReference type="Pfam" id="PF08239">
    <property type="entry name" value="SH3_3"/>
    <property type="match status" value="1"/>
</dbReference>
<evidence type="ECO:0000313" key="10">
    <source>
        <dbReference type="EMBL" id="RTE66483.1"/>
    </source>
</evidence>
<evidence type="ECO:0000256" key="1">
    <source>
        <dbReference type="ARBA" id="ARBA00004167"/>
    </source>
</evidence>
<sequence length="196" mass="21765">MNSSNKLPKKPWIACLFAIALSTSADAANYVSDDVFTFYHGGPGTEYRITGRIRSGTPVTVLKRNEKTDFIQIKTPSGKIGWMPADKISSGTSMTDRYPKLEEQLKLNEENLAAQAEEILELKKHNQSLAGQNAGNAGKVSALEEEIVSLNRTINGMDESNLMRWFTYGGLVAFGGLLLGLMVPYLPKRRKRHDTW</sequence>
<evidence type="ECO:0000256" key="6">
    <source>
        <dbReference type="SAM" id="Coils"/>
    </source>
</evidence>
<feature type="chain" id="PRO_5019251195" evidence="8">
    <location>
        <begin position="28"/>
        <end position="196"/>
    </location>
</feature>
<protein>
    <submittedName>
        <fullName evidence="10">TIGR04211 family SH3 domain-containing protein</fullName>
    </submittedName>
</protein>
<evidence type="ECO:0000256" key="2">
    <source>
        <dbReference type="ARBA" id="ARBA00022692"/>
    </source>
</evidence>
<evidence type="ECO:0000256" key="7">
    <source>
        <dbReference type="SAM" id="Phobius"/>
    </source>
</evidence>
<dbReference type="InterPro" id="IPR016476">
    <property type="entry name" value="SH3_dom_pro"/>
</dbReference>
<comment type="caution">
    <text evidence="10">The sequence shown here is derived from an EMBL/GenBank/DDBJ whole genome shotgun (WGS) entry which is preliminary data.</text>
</comment>
<feature type="transmembrane region" description="Helical" evidence="7">
    <location>
        <begin position="165"/>
        <end position="186"/>
    </location>
</feature>
<dbReference type="Proteomes" id="UP000283087">
    <property type="component" value="Unassembled WGS sequence"/>
</dbReference>
<dbReference type="PROSITE" id="PS51781">
    <property type="entry name" value="SH3B"/>
    <property type="match status" value="1"/>
</dbReference>
<reference evidence="10 11" key="1">
    <citation type="submission" date="2018-11" db="EMBL/GenBank/DDBJ databases">
        <title>The draft genome sequence of Amphritea opalescens ANRC-JH13T.</title>
        <authorList>
            <person name="Fang Z."/>
            <person name="Zhang Y."/>
            <person name="Han X."/>
        </authorList>
    </citation>
    <scope>NUCLEOTIDE SEQUENCE [LARGE SCALE GENOMIC DNA]</scope>
    <source>
        <strain evidence="10 11">ANRC-JH13</strain>
    </source>
</reference>
<keyword evidence="5 7" id="KW-0472">Membrane</keyword>
<evidence type="ECO:0000256" key="8">
    <source>
        <dbReference type="SAM" id="SignalP"/>
    </source>
</evidence>
<dbReference type="AlphaFoldDB" id="A0A430KT37"/>
<dbReference type="Gene3D" id="2.30.30.40">
    <property type="entry name" value="SH3 Domains"/>
    <property type="match status" value="1"/>
</dbReference>
<dbReference type="OrthoDB" id="9790951at2"/>
<organism evidence="10 11">
    <name type="scientific">Amphritea opalescens</name>
    <dbReference type="NCBI Taxonomy" id="2490544"/>
    <lineage>
        <taxon>Bacteria</taxon>
        <taxon>Pseudomonadati</taxon>
        <taxon>Pseudomonadota</taxon>
        <taxon>Gammaproteobacteria</taxon>
        <taxon>Oceanospirillales</taxon>
        <taxon>Oceanospirillaceae</taxon>
        <taxon>Amphritea</taxon>
    </lineage>
</organism>
<evidence type="ECO:0000256" key="3">
    <source>
        <dbReference type="ARBA" id="ARBA00022729"/>
    </source>
</evidence>
<comment type="subcellular location">
    <subcellularLocation>
        <location evidence="1">Membrane</location>
        <topology evidence="1">Single-pass membrane protein</topology>
    </subcellularLocation>
</comment>
<dbReference type="EMBL" id="RQXW01000005">
    <property type="protein sequence ID" value="RTE66483.1"/>
    <property type="molecule type" value="Genomic_DNA"/>
</dbReference>
<evidence type="ECO:0000313" key="11">
    <source>
        <dbReference type="Proteomes" id="UP000283087"/>
    </source>
</evidence>
<dbReference type="InterPro" id="IPR003646">
    <property type="entry name" value="SH3-like_bac-type"/>
</dbReference>
<keyword evidence="6" id="KW-0175">Coiled coil</keyword>
<dbReference type="GO" id="GO:0016020">
    <property type="term" value="C:membrane"/>
    <property type="evidence" value="ECO:0007669"/>
    <property type="project" value="UniProtKB-SubCell"/>
</dbReference>
<dbReference type="RefSeq" id="WP_126158082.1">
    <property type="nucleotide sequence ID" value="NZ_RQXW01000005.1"/>
</dbReference>
<keyword evidence="2 7" id="KW-0812">Transmembrane</keyword>
<feature type="domain" description="SH3b" evidence="9">
    <location>
        <begin position="25"/>
        <end position="92"/>
    </location>
</feature>
<feature type="signal peptide" evidence="8">
    <location>
        <begin position="1"/>
        <end position="27"/>
    </location>
</feature>
<name>A0A430KT37_9GAMM</name>
<keyword evidence="3 8" id="KW-0732">Signal</keyword>
<evidence type="ECO:0000256" key="4">
    <source>
        <dbReference type="ARBA" id="ARBA00022989"/>
    </source>
</evidence>
<keyword evidence="11" id="KW-1185">Reference proteome</keyword>
<proteinExistence type="predicted"/>
<feature type="coiled-coil region" evidence="6">
    <location>
        <begin position="98"/>
        <end position="160"/>
    </location>
</feature>
<keyword evidence="4 7" id="KW-1133">Transmembrane helix</keyword>
<dbReference type="NCBIfam" id="TIGR04211">
    <property type="entry name" value="SH3_and_anchor"/>
    <property type="match status" value="1"/>
</dbReference>
<evidence type="ECO:0000256" key="5">
    <source>
        <dbReference type="ARBA" id="ARBA00023136"/>
    </source>
</evidence>
<evidence type="ECO:0000259" key="9">
    <source>
        <dbReference type="PROSITE" id="PS51781"/>
    </source>
</evidence>
<accession>A0A430KT37</accession>
<gene>
    <name evidence="10" type="ORF">EH243_07770</name>
</gene>